<accession>A0A2S9H317</accession>
<gene>
    <name evidence="1" type="ORF">S2091_0989</name>
</gene>
<evidence type="ECO:0000313" key="2">
    <source>
        <dbReference type="Proteomes" id="UP000237839"/>
    </source>
</evidence>
<evidence type="ECO:0000313" key="1">
    <source>
        <dbReference type="EMBL" id="PRC94368.1"/>
    </source>
</evidence>
<dbReference type="AlphaFoldDB" id="A0A2S9H317"/>
<organism evidence="1 2">
    <name type="scientific">Solimicrobium silvestre</name>
    <dbReference type="NCBI Taxonomy" id="2099400"/>
    <lineage>
        <taxon>Bacteria</taxon>
        <taxon>Pseudomonadati</taxon>
        <taxon>Pseudomonadota</taxon>
        <taxon>Betaproteobacteria</taxon>
        <taxon>Burkholderiales</taxon>
        <taxon>Oxalobacteraceae</taxon>
        <taxon>Solimicrobium</taxon>
    </lineage>
</organism>
<dbReference type="EMBL" id="PUGF01000003">
    <property type="protein sequence ID" value="PRC94368.1"/>
    <property type="molecule type" value="Genomic_DNA"/>
</dbReference>
<keyword evidence="2" id="KW-1185">Reference proteome</keyword>
<proteinExistence type="predicted"/>
<name>A0A2S9H317_9BURK</name>
<comment type="caution">
    <text evidence="1">The sequence shown here is derived from an EMBL/GenBank/DDBJ whole genome shotgun (WGS) entry which is preliminary data.</text>
</comment>
<reference evidence="1 2" key="1">
    <citation type="submission" date="2018-02" db="EMBL/GenBank/DDBJ databases">
        <title>Solimicrobium silvestre gen. nov., sp. nov., isolated from alpine forest soil.</title>
        <authorList>
            <person name="Margesin R."/>
            <person name="Albuquerque L."/>
            <person name="Zhang D.-C."/>
            <person name="Froufe H.J.C."/>
            <person name="Severino R."/>
            <person name="Roxo I."/>
            <person name="Egas C."/>
            <person name="Da Costa M.S."/>
        </authorList>
    </citation>
    <scope>NUCLEOTIDE SEQUENCE [LARGE SCALE GENOMIC DNA]</scope>
    <source>
        <strain evidence="1 2">S20-91</strain>
    </source>
</reference>
<protein>
    <submittedName>
        <fullName evidence="1">Uncharacterized protein</fullName>
    </submittedName>
</protein>
<dbReference type="Proteomes" id="UP000237839">
    <property type="component" value="Unassembled WGS sequence"/>
</dbReference>
<sequence>MMKKKLIYLMFTIVALMGFTASATAQNAPNMLSL</sequence>